<dbReference type="GO" id="GO:0008757">
    <property type="term" value="F:S-adenosylmethionine-dependent methyltransferase activity"/>
    <property type="evidence" value="ECO:0007669"/>
    <property type="project" value="InterPro"/>
</dbReference>
<keyword evidence="6" id="KW-1185">Reference proteome</keyword>
<protein>
    <submittedName>
        <fullName evidence="5">SAM-dependent methyltransferase</fullName>
    </submittedName>
</protein>
<dbReference type="SUPFAM" id="SSF53335">
    <property type="entry name" value="S-adenosyl-L-methionine-dependent methyltransferases"/>
    <property type="match status" value="1"/>
</dbReference>
<evidence type="ECO:0000256" key="3">
    <source>
        <dbReference type="ARBA" id="ARBA00022679"/>
    </source>
</evidence>
<comment type="caution">
    <text evidence="5">The sequence shown here is derived from an EMBL/GenBank/DDBJ whole genome shotgun (WGS) entry which is preliminary data.</text>
</comment>
<sequence>MTELTPQAAANRAVWDEQHSSWYGGRAERLWTGDPCWGLWERPETELRVFPSLDGRDLVELGCGTGYVSAWAARRGARPVGVDNSSVQLATARALQEAHGPSFPLVHASAEQVPLPDACCDVVISEHGAIGWCDPELWIPEAARLLRPGGQLIFLRNSTLLTLCDHGDEPVGTTLVRGLAELPRLAQDDGSVNYQLPTGAMIGLLRRCGFVVDELTEIVVPADSPSEFDYVTADWASRWPSEELWKATLTG</sequence>
<evidence type="ECO:0000313" key="6">
    <source>
        <dbReference type="Proteomes" id="UP000523079"/>
    </source>
</evidence>
<dbReference type="PANTHER" id="PTHR44942:SF4">
    <property type="entry name" value="METHYLTRANSFERASE TYPE 11 DOMAIN-CONTAINING PROTEIN"/>
    <property type="match status" value="1"/>
</dbReference>
<dbReference type="EMBL" id="JACGWT010000004">
    <property type="protein sequence ID" value="MBA8794913.1"/>
    <property type="molecule type" value="Genomic_DNA"/>
</dbReference>
<organism evidence="5 6">
    <name type="scientific">Microlunatus kandeliicorticis</name>
    <dbReference type="NCBI Taxonomy" id="1759536"/>
    <lineage>
        <taxon>Bacteria</taxon>
        <taxon>Bacillati</taxon>
        <taxon>Actinomycetota</taxon>
        <taxon>Actinomycetes</taxon>
        <taxon>Propionibacteriales</taxon>
        <taxon>Propionibacteriaceae</taxon>
        <taxon>Microlunatus</taxon>
    </lineage>
</organism>
<evidence type="ECO:0000256" key="2">
    <source>
        <dbReference type="ARBA" id="ARBA00022603"/>
    </source>
</evidence>
<keyword evidence="3 5" id="KW-0808">Transferase</keyword>
<dbReference type="Proteomes" id="UP000523079">
    <property type="component" value="Unassembled WGS sequence"/>
</dbReference>
<feature type="domain" description="Methyltransferase type 11" evidence="4">
    <location>
        <begin position="60"/>
        <end position="154"/>
    </location>
</feature>
<evidence type="ECO:0000313" key="5">
    <source>
        <dbReference type="EMBL" id="MBA8794913.1"/>
    </source>
</evidence>
<dbReference type="Gene3D" id="3.40.50.150">
    <property type="entry name" value="Vaccinia Virus protein VP39"/>
    <property type="match status" value="1"/>
</dbReference>
<accession>A0A7W3ITH3</accession>
<dbReference type="InterPro" id="IPR013216">
    <property type="entry name" value="Methyltransf_11"/>
</dbReference>
<evidence type="ECO:0000256" key="1">
    <source>
        <dbReference type="ARBA" id="ARBA00008361"/>
    </source>
</evidence>
<reference evidence="5 6" key="1">
    <citation type="submission" date="2020-07" db="EMBL/GenBank/DDBJ databases">
        <title>Sequencing the genomes of 1000 actinobacteria strains.</title>
        <authorList>
            <person name="Klenk H.-P."/>
        </authorList>
    </citation>
    <scope>NUCLEOTIDE SEQUENCE [LARGE SCALE GENOMIC DNA]</scope>
    <source>
        <strain evidence="5 6">DSM 100723</strain>
    </source>
</reference>
<name>A0A7W3ITH3_9ACTN</name>
<dbReference type="PANTHER" id="PTHR44942">
    <property type="entry name" value="METHYLTRANSF_11 DOMAIN-CONTAINING PROTEIN"/>
    <property type="match status" value="1"/>
</dbReference>
<evidence type="ECO:0000259" key="4">
    <source>
        <dbReference type="Pfam" id="PF08241"/>
    </source>
</evidence>
<dbReference type="AlphaFoldDB" id="A0A7W3ITH3"/>
<dbReference type="RefSeq" id="WP_182560545.1">
    <property type="nucleotide sequence ID" value="NZ_JACGWT010000004.1"/>
</dbReference>
<dbReference type="GO" id="GO:0032259">
    <property type="term" value="P:methylation"/>
    <property type="evidence" value="ECO:0007669"/>
    <property type="project" value="UniProtKB-KW"/>
</dbReference>
<dbReference type="CDD" id="cd02440">
    <property type="entry name" value="AdoMet_MTases"/>
    <property type="match status" value="1"/>
</dbReference>
<keyword evidence="2 5" id="KW-0489">Methyltransferase</keyword>
<dbReference type="Pfam" id="PF08241">
    <property type="entry name" value="Methyltransf_11"/>
    <property type="match status" value="1"/>
</dbReference>
<proteinExistence type="inferred from homology"/>
<gene>
    <name evidence="5" type="ORF">FHX74_002541</name>
</gene>
<dbReference type="InterPro" id="IPR051052">
    <property type="entry name" value="Diverse_substrate_MTase"/>
</dbReference>
<dbReference type="InterPro" id="IPR029063">
    <property type="entry name" value="SAM-dependent_MTases_sf"/>
</dbReference>
<comment type="similarity">
    <text evidence="1">Belongs to the methyltransferase superfamily.</text>
</comment>